<keyword evidence="4" id="KW-0067">ATP-binding</keyword>
<evidence type="ECO:0000259" key="8">
    <source>
        <dbReference type="PROSITE" id="PS00486"/>
    </source>
</evidence>
<gene>
    <name evidence="9" type="ORF">MDCFG202_LOCUS409464</name>
</gene>
<dbReference type="PIRSF" id="PIRSF037677">
    <property type="entry name" value="DNA_mis_repair_Msh6"/>
    <property type="match status" value="1"/>
</dbReference>
<dbReference type="Gene3D" id="3.30.420.110">
    <property type="entry name" value="MutS, connector domain"/>
    <property type="match status" value="1"/>
</dbReference>
<dbReference type="Pfam" id="PF01624">
    <property type="entry name" value="MutS_I"/>
    <property type="match status" value="1"/>
</dbReference>
<comment type="similarity">
    <text evidence="1">Belongs to the DNA mismatch repair MutS family.</text>
</comment>
<dbReference type="SUPFAM" id="SSF55271">
    <property type="entry name" value="DNA repair protein MutS, domain I"/>
    <property type="match status" value="1"/>
</dbReference>
<dbReference type="Proteomes" id="UP000746612">
    <property type="component" value="Unassembled WGS sequence"/>
</dbReference>
<organism evidence="9 10">
    <name type="scientific">Gibberella zeae</name>
    <name type="common">Wheat head blight fungus</name>
    <name type="synonym">Fusarium graminearum</name>
    <dbReference type="NCBI Taxonomy" id="5518"/>
    <lineage>
        <taxon>Eukaryota</taxon>
        <taxon>Fungi</taxon>
        <taxon>Dikarya</taxon>
        <taxon>Ascomycota</taxon>
        <taxon>Pezizomycotina</taxon>
        <taxon>Sordariomycetes</taxon>
        <taxon>Hypocreomycetidae</taxon>
        <taxon>Hypocreales</taxon>
        <taxon>Nectriaceae</taxon>
        <taxon>Fusarium</taxon>
    </lineage>
</organism>
<dbReference type="PANTHER" id="PTHR11361">
    <property type="entry name" value="DNA MISMATCH REPAIR PROTEIN MUTS FAMILY MEMBER"/>
    <property type="match status" value="1"/>
</dbReference>
<dbReference type="GO" id="GO:0030983">
    <property type="term" value="F:mismatched DNA binding"/>
    <property type="evidence" value="ECO:0007669"/>
    <property type="project" value="InterPro"/>
</dbReference>
<reference evidence="9" key="1">
    <citation type="submission" date="2021-03" db="EMBL/GenBank/DDBJ databases">
        <authorList>
            <person name="Alouane T."/>
            <person name="Langin T."/>
            <person name="Bonhomme L."/>
        </authorList>
    </citation>
    <scope>NUCLEOTIDE SEQUENCE</scope>
    <source>
        <strain evidence="9">MDC_Fg202</strain>
    </source>
</reference>
<dbReference type="InterPro" id="IPR017261">
    <property type="entry name" value="DNA_mismatch_repair_MutS/MSH"/>
</dbReference>
<dbReference type="Pfam" id="PF00488">
    <property type="entry name" value="MutS_V"/>
    <property type="match status" value="1"/>
</dbReference>
<evidence type="ECO:0000256" key="7">
    <source>
        <dbReference type="SAM" id="MobiDB-lite"/>
    </source>
</evidence>
<feature type="domain" description="DNA mismatch repair proteins mutS family" evidence="8">
    <location>
        <begin position="981"/>
        <end position="997"/>
    </location>
</feature>
<dbReference type="AlphaFoldDB" id="A0A8H3JYP9"/>
<dbReference type="PROSITE" id="PS00486">
    <property type="entry name" value="DNA_MISMATCH_REPAIR_2"/>
    <property type="match status" value="1"/>
</dbReference>
<dbReference type="Gene3D" id="1.10.1420.10">
    <property type="match status" value="1"/>
</dbReference>
<dbReference type="InterPro" id="IPR007696">
    <property type="entry name" value="DNA_mismatch_repair_MutS_core"/>
</dbReference>
<keyword evidence="3" id="KW-0227">DNA damage</keyword>
<dbReference type="SMART" id="SM00534">
    <property type="entry name" value="MUTSac"/>
    <property type="match status" value="1"/>
</dbReference>
<dbReference type="SUPFAM" id="SSF48334">
    <property type="entry name" value="DNA repair protein MutS, domain III"/>
    <property type="match status" value="1"/>
</dbReference>
<dbReference type="FunFam" id="3.40.50.300:FF:001238">
    <property type="entry name" value="DNA mismatch repair protein"/>
    <property type="match status" value="1"/>
</dbReference>
<dbReference type="SMART" id="SM00533">
    <property type="entry name" value="MUTSd"/>
    <property type="match status" value="1"/>
</dbReference>
<dbReference type="SUPFAM" id="SSF52540">
    <property type="entry name" value="P-loop containing nucleoside triphosphate hydrolases"/>
    <property type="match status" value="1"/>
</dbReference>
<evidence type="ECO:0000256" key="1">
    <source>
        <dbReference type="ARBA" id="ARBA00006271"/>
    </source>
</evidence>
<accession>A0A8H3JYP9</accession>
<proteinExistence type="inferred from homology"/>
<dbReference type="EMBL" id="CAJPIJ010000159">
    <property type="protein sequence ID" value="CAG1996874.1"/>
    <property type="molecule type" value="Genomic_DNA"/>
</dbReference>
<feature type="compositionally biased region" description="Low complexity" evidence="7">
    <location>
        <begin position="130"/>
        <end position="143"/>
    </location>
</feature>
<comment type="caution">
    <text evidence="9">The sequence shown here is derived from an EMBL/GenBank/DDBJ whole genome shotgun (WGS) entry which is preliminary data.</text>
</comment>
<dbReference type="GO" id="GO:0006298">
    <property type="term" value="P:mismatch repair"/>
    <property type="evidence" value="ECO:0007669"/>
    <property type="project" value="InterPro"/>
</dbReference>
<evidence type="ECO:0000313" key="9">
    <source>
        <dbReference type="EMBL" id="CAG1996874.1"/>
    </source>
</evidence>
<dbReference type="SUPFAM" id="SSF53150">
    <property type="entry name" value="DNA repair protein MutS, domain II"/>
    <property type="match status" value="1"/>
</dbReference>
<feature type="region of interest" description="Disordered" evidence="7">
    <location>
        <begin position="92"/>
        <end position="162"/>
    </location>
</feature>
<dbReference type="PANTHER" id="PTHR11361:SF34">
    <property type="entry name" value="DNA MISMATCH REPAIR PROTEIN MSH1, MITOCHONDRIAL"/>
    <property type="match status" value="1"/>
</dbReference>
<protein>
    <recommendedName>
        <fullName evidence="8">DNA mismatch repair proteins mutS family domain-containing protein</fullName>
    </recommendedName>
</protein>
<dbReference type="InterPro" id="IPR007860">
    <property type="entry name" value="DNA_mmatch_repair_MutS_con_dom"/>
</dbReference>
<dbReference type="InterPro" id="IPR000432">
    <property type="entry name" value="DNA_mismatch_repair_MutS_C"/>
</dbReference>
<sequence length="1108" mass="121145">QQPISYLCSGRMVPPVFGIRHLRPLASPSASAASRPVSTSTSVSASHTATALARADDPTLAVSKAHTVITTTATATTLHRYRHVGHPLHHGFSIRPFLPPPSPHRPLQTRGKKTSTTIQLSDLPQGLIQPKPVSPKSTSSETSSPHDETTESQLQPLPSLSQDPPAYPTVVLQARQNMLKFDNCVLLTRVGGFYELYFEHADEYGPLLNIKVANKKTNAGLVSMAGFPFFQLDRFLKILVQDLNRHVAIAEEFPNSPTAKVKSGGLMHDRQVTRIVTPGTLIDENFMDPYANNYVMAIHIDGNHTSTETATETPKDIGRVSAPAGELVDQDSSPELASAHLTPSAVDVGRDGGPSQGFQDSIPLGLAWLDLSTGHFYTQQANLASLPAILSRLSPRELLLDQDLQAFPDHGIFALLAEDRHIISYAPRPHDSSLLNPAEWTPMLESALPEDEASAFSSAEVHAAGFLLGYVKDQLQGASMKLQPPLRTENVQIMSIDKNSLRALEVKQTIRDGAFRGSLLHAIRRTVTKSGARLLNEWLSAPSTSLELITGRQDLAALFIDDPNLSDSVVLLLRRSYDSQRLVQKFTLGRGDADDLLALASTIDATKEIVDLLKKANTASRKAISPCLTSMISRINMTRPLKLAQRIRDAIDEEGIELQHEAQDSETSQMLALAQDVASNEGSQDDIASLPKGKRKRPVSIRDHYAEDNETWIMKPAASPTLKRLHAGLAALIQEKAELNETLCERLKAPSLTLRWTPGLGHIAHIRGRDARNLANVQALSSSRSTRSFHITEWTHLGQRLDQVRTQIRAEEQAVFHSLREHVVKNLVKLRRNANVLDELDIATSFAKLAQEQSLVRPVLNNTTSHTIMGGRHPTVEGGLFEQGRSFVRNDCLVGSPKDGRVWFITGPNMAGKSTFLRQNALITILAQIGCYVPASYAELGIVDAIFSRVGSADNLYQDQSTFMVEMLETAAILKQATPRSFVIMDEIGRGTTPEDGTAVAFACLHHLATVNQCRTLFATHFHSVADLAAAEGLCSTETDEGGIVQTYCTDVVEDGQGGFFYNHKLQKGVNRRSHALKVAKLAGMPDRAIDMARQVLQDGGLEDSIKS</sequence>
<dbReference type="InterPro" id="IPR016151">
    <property type="entry name" value="DNA_mismatch_repair_MutS_N"/>
</dbReference>
<dbReference type="GO" id="GO:0005524">
    <property type="term" value="F:ATP binding"/>
    <property type="evidence" value="ECO:0007669"/>
    <property type="project" value="UniProtKB-KW"/>
</dbReference>
<keyword evidence="6" id="KW-0234">DNA repair</keyword>
<dbReference type="GO" id="GO:0140664">
    <property type="term" value="F:ATP-dependent DNA damage sensor activity"/>
    <property type="evidence" value="ECO:0007669"/>
    <property type="project" value="InterPro"/>
</dbReference>
<dbReference type="GO" id="GO:0005634">
    <property type="term" value="C:nucleus"/>
    <property type="evidence" value="ECO:0007669"/>
    <property type="project" value="TreeGrafter"/>
</dbReference>
<dbReference type="Pfam" id="PF05192">
    <property type="entry name" value="MutS_III"/>
    <property type="match status" value="1"/>
</dbReference>
<evidence type="ECO:0000256" key="2">
    <source>
        <dbReference type="ARBA" id="ARBA00022741"/>
    </source>
</evidence>
<evidence type="ECO:0000256" key="6">
    <source>
        <dbReference type="ARBA" id="ARBA00023204"/>
    </source>
</evidence>
<keyword evidence="5" id="KW-0238">DNA-binding</keyword>
<evidence type="ECO:0000256" key="4">
    <source>
        <dbReference type="ARBA" id="ARBA00022840"/>
    </source>
</evidence>
<feature type="compositionally biased region" description="Low complexity" evidence="7">
    <location>
        <begin position="151"/>
        <end position="162"/>
    </location>
</feature>
<dbReference type="Gene3D" id="3.40.1170.10">
    <property type="entry name" value="DNA repair protein MutS, domain I"/>
    <property type="match status" value="1"/>
</dbReference>
<name>A0A8H3JYP9_GIBZA</name>
<dbReference type="Gene3D" id="3.40.50.300">
    <property type="entry name" value="P-loop containing nucleotide triphosphate hydrolases"/>
    <property type="match status" value="1"/>
</dbReference>
<evidence type="ECO:0000256" key="5">
    <source>
        <dbReference type="ARBA" id="ARBA00023125"/>
    </source>
</evidence>
<dbReference type="Pfam" id="PF05188">
    <property type="entry name" value="MutS_II"/>
    <property type="match status" value="1"/>
</dbReference>
<dbReference type="InterPro" id="IPR036187">
    <property type="entry name" value="DNA_mismatch_repair_MutS_sf"/>
</dbReference>
<dbReference type="GO" id="GO:0043504">
    <property type="term" value="P:mitochondrial DNA repair"/>
    <property type="evidence" value="ECO:0007669"/>
    <property type="project" value="TreeGrafter"/>
</dbReference>
<dbReference type="GO" id="GO:0005739">
    <property type="term" value="C:mitochondrion"/>
    <property type="evidence" value="ECO:0007669"/>
    <property type="project" value="TreeGrafter"/>
</dbReference>
<dbReference type="InterPro" id="IPR027417">
    <property type="entry name" value="P-loop_NTPase"/>
</dbReference>
<keyword evidence="2" id="KW-0547">Nucleotide-binding</keyword>
<evidence type="ECO:0000256" key="3">
    <source>
        <dbReference type="ARBA" id="ARBA00022763"/>
    </source>
</evidence>
<dbReference type="FunFam" id="3.40.1170.10:FF:000010">
    <property type="entry name" value="DNA mismatch repair protein Msh1"/>
    <property type="match status" value="1"/>
</dbReference>
<dbReference type="FunFam" id="1.10.1420.10:FF:000042">
    <property type="entry name" value="DNA mismatch repair protein Msh1"/>
    <property type="match status" value="1"/>
</dbReference>
<evidence type="ECO:0000313" key="10">
    <source>
        <dbReference type="Proteomes" id="UP000746612"/>
    </source>
</evidence>
<dbReference type="InterPro" id="IPR045076">
    <property type="entry name" value="MutS"/>
</dbReference>
<feature type="non-terminal residue" evidence="9">
    <location>
        <position position="1108"/>
    </location>
</feature>
<dbReference type="InterPro" id="IPR007695">
    <property type="entry name" value="DNA_mismatch_repair_MutS-lik_N"/>
</dbReference>
<dbReference type="InterPro" id="IPR036678">
    <property type="entry name" value="MutS_con_dom_sf"/>
</dbReference>